<dbReference type="Gene3D" id="1.10.510.10">
    <property type="entry name" value="Transferase(Phosphotransferase) domain 1"/>
    <property type="match status" value="1"/>
</dbReference>
<gene>
    <name evidence="2" type="ORF">FJTKL_06584</name>
</gene>
<evidence type="ECO:0008006" key="4">
    <source>
        <dbReference type="Google" id="ProtNLM"/>
    </source>
</evidence>
<protein>
    <recommendedName>
        <fullName evidence="4">Protein kinase domain-containing protein</fullName>
    </recommendedName>
</protein>
<comment type="caution">
    <text evidence="2">The sequence shown here is derived from an EMBL/GenBank/DDBJ whole genome shotgun (WGS) entry which is preliminary data.</text>
</comment>
<evidence type="ECO:0000313" key="3">
    <source>
        <dbReference type="Proteomes" id="UP001600888"/>
    </source>
</evidence>
<dbReference type="SUPFAM" id="SSF56112">
    <property type="entry name" value="Protein kinase-like (PK-like)"/>
    <property type="match status" value="1"/>
</dbReference>
<feature type="region of interest" description="Disordered" evidence="1">
    <location>
        <begin position="1"/>
        <end position="23"/>
    </location>
</feature>
<sequence>MARTCRTGPELKPTAAIGSSRPQPLCRNDPNSFTADIGLILATQVHDAVDSVILLPPEYIHDPEPDSPEAPWRECYDAKRCWKTTVAYEQISSSSSTQLHPHIVPFIRRGPWTALPILARPSGPPLDRFLAENKAAMYDEGSHRVRATHRPLAYKWALHLASALEFVHAQDIVIGDLSTAHCWLSRSPALSLCLVGFLDASFRDRSSGVLYLGGTSSSEPFHPLNVSLSGSRRAPEPSVRTDLFLWGCVVYELMVGHWPGHEEGARRSWDDTSHMTAQQEWPGLESEGVSWGNSQKVLDRRV</sequence>
<name>A0ABR4DSA3_9PEZI</name>
<organism evidence="2 3">
    <name type="scientific">Diaporthe vaccinii</name>
    <dbReference type="NCBI Taxonomy" id="105482"/>
    <lineage>
        <taxon>Eukaryota</taxon>
        <taxon>Fungi</taxon>
        <taxon>Dikarya</taxon>
        <taxon>Ascomycota</taxon>
        <taxon>Pezizomycotina</taxon>
        <taxon>Sordariomycetes</taxon>
        <taxon>Sordariomycetidae</taxon>
        <taxon>Diaporthales</taxon>
        <taxon>Diaporthaceae</taxon>
        <taxon>Diaporthe</taxon>
        <taxon>Diaporthe eres species complex</taxon>
    </lineage>
</organism>
<evidence type="ECO:0000313" key="2">
    <source>
        <dbReference type="EMBL" id="KAL2272417.1"/>
    </source>
</evidence>
<keyword evidence="3" id="KW-1185">Reference proteome</keyword>
<feature type="region of interest" description="Disordered" evidence="1">
    <location>
        <begin position="263"/>
        <end position="290"/>
    </location>
</feature>
<accession>A0ABR4DSA3</accession>
<dbReference type="EMBL" id="JBAWTH010000239">
    <property type="protein sequence ID" value="KAL2272417.1"/>
    <property type="molecule type" value="Genomic_DNA"/>
</dbReference>
<feature type="compositionally biased region" description="Basic and acidic residues" evidence="1">
    <location>
        <begin position="263"/>
        <end position="273"/>
    </location>
</feature>
<dbReference type="InterPro" id="IPR011009">
    <property type="entry name" value="Kinase-like_dom_sf"/>
</dbReference>
<proteinExistence type="predicted"/>
<dbReference type="Proteomes" id="UP001600888">
    <property type="component" value="Unassembled WGS sequence"/>
</dbReference>
<evidence type="ECO:0000256" key="1">
    <source>
        <dbReference type="SAM" id="MobiDB-lite"/>
    </source>
</evidence>
<reference evidence="2 3" key="1">
    <citation type="submission" date="2024-03" db="EMBL/GenBank/DDBJ databases">
        <title>A high-quality draft genome sequence of Diaporthe vaccinii, a causative agent of upright dieback and viscid rot disease in cranberry plants.</title>
        <authorList>
            <person name="Sarrasin M."/>
            <person name="Lang B.F."/>
            <person name="Burger G."/>
        </authorList>
    </citation>
    <scope>NUCLEOTIDE SEQUENCE [LARGE SCALE GENOMIC DNA]</scope>
    <source>
        <strain evidence="2 3">IS7</strain>
    </source>
</reference>